<protein>
    <submittedName>
        <fullName evidence="1">Uncharacterized protein</fullName>
    </submittedName>
</protein>
<sequence length="64" mass="7086">MIWKLLTSLLSSDSQPATGTYPDGLFPVLAAKDMANESDRNFRTSYGRDYSLARKLDGLPQSFA</sequence>
<gene>
    <name evidence="1" type="ORF">REJC140_03162</name>
</gene>
<dbReference type="Proteomes" id="UP000606921">
    <property type="component" value="Unassembled WGS sequence"/>
</dbReference>
<proteinExistence type="predicted"/>
<accession>A0ABN7JMS4</accession>
<name>A0ABN7JMS4_9HYPH</name>
<keyword evidence="2" id="KW-1185">Reference proteome</keyword>
<evidence type="ECO:0000313" key="1">
    <source>
        <dbReference type="EMBL" id="CAD7033253.1"/>
    </source>
</evidence>
<dbReference type="EMBL" id="CABFWF030000010">
    <property type="protein sequence ID" value="CAD7033253.1"/>
    <property type="molecule type" value="Genomic_DNA"/>
</dbReference>
<dbReference type="RefSeq" id="WP_142521090.1">
    <property type="nucleotide sequence ID" value="NZ_CABFWF030000010.1"/>
</dbReference>
<evidence type="ECO:0000313" key="2">
    <source>
        <dbReference type="Proteomes" id="UP000606921"/>
    </source>
</evidence>
<comment type="caution">
    <text evidence="1">The sequence shown here is derived from an EMBL/GenBank/DDBJ whole genome shotgun (WGS) entry which is preliminary data.</text>
</comment>
<reference evidence="1 2" key="1">
    <citation type="submission" date="2020-11" db="EMBL/GenBank/DDBJ databases">
        <authorList>
            <person name="Lassalle F."/>
        </authorList>
    </citation>
    <scope>NUCLEOTIDE SEQUENCE [LARGE SCALE GENOMIC DNA]</scope>
    <source>
        <strain evidence="1 2">JC140</strain>
    </source>
</reference>
<organism evidence="1 2">
    <name type="scientific">Pseudorhizobium endolithicum</name>
    <dbReference type="NCBI Taxonomy" id="1191678"/>
    <lineage>
        <taxon>Bacteria</taxon>
        <taxon>Pseudomonadati</taxon>
        <taxon>Pseudomonadota</taxon>
        <taxon>Alphaproteobacteria</taxon>
        <taxon>Hyphomicrobiales</taxon>
        <taxon>Rhizobiaceae</taxon>
        <taxon>Rhizobium/Agrobacterium group</taxon>
        <taxon>Pseudorhizobium</taxon>
    </lineage>
</organism>